<gene>
    <name evidence="1" type="ORF">IEC338SC_0119</name>
</gene>
<protein>
    <submittedName>
        <fullName evidence="1">Uncharacterized protein</fullName>
    </submittedName>
</protein>
<name>A0AB33B6S9_ACIPI</name>
<dbReference type="Proteomes" id="UP000076152">
    <property type="component" value="Chromosome"/>
</dbReference>
<sequence>MHEHKVYVYVVDKEYQPTQDQKDQAISFFEIIVPEAEHYPCGWDNAKITLDSKFIESPFALIAGLPSGSNKYWLIDEDENAANSDEDDYDELALDTQLRPEIIKELENILGTELALVWEPDY</sequence>
<organism evidence="1 2">
    <name type="scientific">Acinetobacter pittii</name>
    <name type="common">Acinetobacter genomosp. 3</name>
    <dbReference type="NCBI Taxonomy" id="48296"/>
    <lineage>
        <taxon>Bacteria</taxon>
        <taxon>Pseudomonadati</taxon>
        <taxon>Pseudomonadota</taxon>
        <taxon>Gammaproteobacteria</taxon>
        <taxon>Moraxellales</taxon>
        <taxon>Moraxellaceae</taxon>
        <taxon>Acinetobacter</taxon>
        <taxon>Acinetobacter calcoaceticus/baumannii complex</taxon>
    </lineage>
</organism>
<reference evidence="1 2" key="1">
    <citation type="submission" date="2016-04" db="EMBL/GenBank/DDBJ databases">
        <title>Complete genome sequencing of OXA-72 bearing Acinetobacter pittii strain IEC338SC.</title>
        <authorList>
            <person name="Brasiliense D.M."/>
            <person name="Lima K.V."/>
            <person name="Souza C.O."/>
            <person name="Dutra L.G."/>
            <person name="Mamizuka E.M."/>
            <person name="Perez-Chaparro P.J."/>
            <person name="McCulloch J.A."/>
        </authorList>
    </citation>
    <scope>NUCLEOTIDE SEQUENCE [LARGE SCALE GENOMIC DNA]</scope>
    <source>
        <strain evidence="1 2">IEC338SC</strain>
    </source>
</reference>
<accession>A0AB33B6S9</accession>
<dbReference type="AlphaFoldDB" id="A0AB33B6S9"/>
<evidence type="ECO:0000313" key="2">
    <source>
        <dbReference type="Proteomes" id="UP000076152"/>
    </source>
</evidence>
<dbReference type="RefSeq" id="WP_063097673.1">
    <property type="nucleotide sequence ID" value="NZ_CP015145.1"/>
</dbReference>
<dbReference type="EMBL" id="CP015145">
    <property type="protein sequence ID" value="AMX17316.1"/>
    <property type="molecule type" value="Genomic_DNA"/>
</dbReference>
<proteinExistence type="predicted"/>
<evidence type="ECO:0000313" key="1">
    <source>
        <dbReference type="EMBL" id="AMX17316.1"/>
    </source>
</evidence>